<proteinExistence type="predicted"/>
<dbReference type="Proteomes" id="UP001168877">
    <property type="component" value="Unassembled WGS sequence"/>
</dbReference>
<accession>A0AA39VSD1</accession>
<dbReference type="AlphaFoldDB" id="A0AA39VSD1"/>
<dbReference type="Pfam" id="PF00646">
    <property type="entry name" value="F-box"/>
    <property type="match status" value="1"/>
</dbReference>
<reference evidence="4" key="1">
    <citation type="journal article" date="2022" name="Plant J.">
        <title>Strategies of tolerance reflected in two North American maple genomes.</title>
        <authorList>
            <person name="McEvoy S.L."/>
            <person name="Sezen U.U."/>
            <person name="Trouern-Trend A."/>
            <person name="McMahon S.M."/>
            <person name="Schaberg P.G."/>
            <person name="Yang J."/>
            <person name="Wegrzyn J.L."/>
            <person name="Swenson N.G."/>
        </authorList>
    </citation>
    <scope>NUCLEOTIDE SEQUENCE</scope>
    <source>
        <strain evidence="4">NS2018</strain>
    </source>
</reference>
<reference evidence="4" key="2">
    <citation type="submission" date="2023-06" db="EMBL/GenBank/DDBJ databases">
        <authorList>
            <person name="Swenson N.G."/>
            <person name="Wegrzyn J.L."/>
            <person name="Mcevoy S.L."/>
        </authorList>
    </citation>
    <scope>NUCLEOTIDE SEQUENCE</scope>
    <source>
        <strain evidence="4">NS2018</strain>
        <tissue evidence="4">Leaf</tissue>
    </source>
</reference>
<sequence>MAETITDSVDRISELPTCIIHHIMSYLSEEEAAQTCILSKKWHCLRASFPILDFHESYAYFVGNDLAYRPNGECRSPAREKFRRLLIKFVKFVDASLVRFCKLGFSLERFSLSMSLLNVEGSYSLLNKWIRLVIKNKVRELDFNVPPDRGVKMYTLPWIVFFAKSLTILKLGGCKLEDPSDTIRLHSLESLTLRDVHINEDMLQKLTIGCPLLEDLFLFKCWGFRRIDVYKPCKLKTIKIEECYFERILSIKIVLPSLQGFVLRRPELSTIDLIGCPNLNDLTLTSVKLTDQEFHCLISNFPLLENLSLTSCHFLNKVSISNNQLKFLRVWECHELRSIDVASPNLLLFDYSSDSIPTISMNALCQWKVTLDKINADGDTLWLFKLKEFLGFANQIEDLNLNMDWDEVCLYIPYKPVLGIAIFFDYNSF</sequence>
<organism evidence="4 5">
    <name type="scientific">Acer saccharum</name>
    <name type="common">Sugar maple</name>
    <dbReference type="NCBI Taxonomy" id="4024"/>
    <lineage>
        <taxon>Eukaryota</taxon>
        <taxon>Viridiplantae</taxon>
        <taxon>Streptophyta</taxon>
        <taxon>Embryophyta</taxon>
        <taxon>Tracheophyta</taxon>
        <taxon>Spermatophyta</taxon>
        <taxon>Magnoliopsida</taxon>
        <taxon>eudicotyledons</taxon>
        <taxon>Gunneridae</taxon>
        <taxon>Pentapetalae</taxon>
        <taxon>rosids</taxon>
        <taxon>malvids</taxon>
        <taxon>Sapindales</taxon>
        <taxon>Sapindaceae</taxon>
        <taxon>Hippocastanoideae</taxon>
        <taxon>Acereae</taxon>
        <taxon>Acer</taxon>
    </lineage>
</organism>
<dbReference type="SUPFAM" id="SSF52058">
    <property type="entry name" value="L domain-like"/>
    <property type="match status" value="1"/>
</dbReference>
<dbReference type="PANTHER" id="PTHR34145">
    <property type="entry name" value="OS02G0105600 PROTEIN"/>
    <property type="match status" value="1"/>
</dbReference>
<evidence type="ECO:0000313" key="4">
    <source>
        <dbReference type="EMBL" id="KAK0588508.1"/>
    </source>
</evidence>
<evidence type="ECO:0000259" key="3">
    <source>
        <dbReference type="Pfam" id="PF24758"/>
    </source>
</evidence>
<protein>
    <recommendedName>
        <fullName evidence="6">F-box domain-containing protein</fullName>
    </recommendedName>
</protein>
<dbReference type="EMBL" id="JAUESC010000381">
    <property type="protein sequence ID" value="KAK0588508.1"/>
    <property type="molecule type" value="Genomic_DNA"/>
</dbReference>
<dbReference type="PANTHER" id="PTHR34145:SF28">
    <property type="entry name" value="F-BOX DOMAIN-CONTAINING PROTEIN"/>
    <property type="match status" value="1"/>
</dbReference>
<gene>
    <name evidence="4" type="ORF">LWI29_001805</name>
</gene>
<dbReference type="InterPro" id="IPR036047">
    <property type="entry name" value="F-box-like_dom_sf"/>
</dbReference>
<comment type="caution">
    <text evidence="4">The sequence shown here is derived from an EMBL/GenBank/DDBJ whole genome shotgun (WGS) entry which is preliminary data.</text>
</comment>
<feature type="domain" description="F-box" evidence="1">
    <location>
        <begin position="12"/>
        <end position="44"/>
    </location>
</feature>
<dbReference type="InterPro" id="IPR032675">
    <property type="entry name" value="LRR_dom_sf"/>
</dbReference>
<evidence type="ECO:0008006" key="6">
    <source>
        <dbReference type="Google" id="ProtNLM"/>
    </source>
</evidence>
<evidence type="ECO:0000313" key="5">
    <source>
        <dbReference type="Proteomes" id="UP001168877"/>
    </source>
</evidence>
<keyword evidence="5" id="KW-1185">Reference proteome</keyword>
<dbReference type="Pfam" id="PF24758">
    <property type="entry name" value="LRR_At5g56370"/>
    <property type="match status" value="1"/>
</dbReference>
<dbReference type="SUPFAM" id="SSF81383">
    <property type="entry name" value="F-box domain"/>
    <property type="match status" value="1"/>
</dbReference>
<dbReference type="InterPro" id="IPR055411">
    <property type="entry name" value="LRR_FXL15/At3g58940/PEG3-like"/>
</dbReference>
<feature type="domain" description="F-box/LRR-repeat protein 15/At3g58940/PEG3-like LRR" evidence="3">
    <location>
        <begin position="126"/>
        <end position="249"/>
    </location>
</feature>
<feature type="domain" description="At1g61320/AtMIF1 LRR" evidence="2">
    <location>
        <begin position="269"/>
        <end position="402"/>
    </location>
</feature>
<dbReference type="Gene3D" id="3.80.10.10">
    <property type="entry name" value="Ribonuclease Inhibitor"/>
    <property type="match status" value="1"/>
</dbReference>
<dbReference type="Pfam" id="PF23622">
    <property type="entry name" value="LRR_At1g61320_AtMIF1"/>
    <property type="match status" value="1"/>
</dbReference>
<name>A0AA39VSD1_ACESA</name>
<dbReference type="InterPro" id="IPR055357">
    <property type="entry name" value="LRR_At1g61320_AtMIF1"/>
</dbReference>
<evidence type="ECO:0000259" key="2">
    <source>
        <dbReference type="Pfam" id="PF23622"/>
    </source>
</evidence>
<dbReference type="InterPro" id="IPR001810">
    <property type="entry name" value="F-box_dom"/>
</dbReference>
<dbReference type="InterPro" id="IPR053772">
    <property type="entry name" value="At1g61320/At1g61330-like"/>
</dbReference>
<evidence type="ECO:0000259" key="1">
    <source>
        <dbReference type="Pfam" id="PF00646"/>
    </source>
</evidence>